<dbReference type="Proteomes" id="UP000587002">
    <property type="component" value="Unassembled WGS sequence"/>
</dbReference>
<dbReference type="Pfam" id="PF14013">
    <property type="entry name" value="MT0933_antitox"/>
    <property type="match status" value="1"/>
</dbReference>
<dbReference type="InterPro" id="IPR028037">
    <property type="entry name" value="Antitoxin_Rv0909/MT0933"/>
</dbReference>
<feature type="region of interest" description="Disordered" evidence="1">
    <location>
        <begin position="1"/>
        <end position="63"/>
    </location>
</feature>
<evidence type="ECO:0000313" key="2">
    <source>
        <dbReference type="EMBL" id="NYI81847.1"/>
    </source>
</evidence>
<protein>
    <recommendedName>
        <fullName evidence="4">Antitoxin</fullName>
    </recommendedName>
</protein>
<evidence type="ECO:0000313" key="3">
    <source>
        <dbReference type="Proteomes" id="UP000587002"/>
    </source>
</evidence>
<sequence>MGLGDFKDRVQDLGREHSDQVDKGVDAAASGAKEKFGHDEQVDQAAQKGKEFVGDDSEQEPGQ</sequence>
<dbReference type="EMBL" id="JACCFJ010000001">
    <property type="protein sequence ID" value="NYI81847.1"/>
    <property type="molecule type" value="Genomic_DNA"/>
</dbReference>
<organism evidence="2 3">
    <name type="scientific">Saccharopolyspora hordei</name>
    <dbReference type="NCBI Taxonomy" id="1838"/>
    <lineage>
        <taxon>Bacteria</taxon>
        <taxon>Bacillati</taxon>
        <taxon>Actinomycetota</taxon>
        <taxon>Actinomycetes</taxon>
        <taxon>Pseudonocardiales</taxon>
        <taxon>Pseudonocardiaceae</taxon>
        <taxon>Saccharopolyspora</taxon>
    </lineage>
</organism>
<evidence type="ECO:0008006" key="4">
    <source>
        <dbReference type="Google" id="ProtNLM"/>
    </source>
</evidence>
<feature type="compositionally biased region" description="Basic and acidic residues" evidence="1">
    <location>
        <begin position="1"/>
        <end position="25"/>
    </location>
</feature>
<gene>
    <name evidence="2" type="ORF">HNR68_000477</name>
</gene>
<dbReference type="AlphaFoldDB" id="A0A853AP11"/>
<name>A0A853AP11_9PSEU</name>
<evidence type="ECO:0000256" key="1">
    <source>
        <dbReference type="SAM" id="MobiDB-lite"/>
    </source>
</evidence>
<keyword evidence="3" id="KW-1185">Reference proteome</keyword>
<comment type="caution">
    <text evidence="2">The sequence shown here is derived from an EMBL/GenBank/DDBJ whole genome shotgun (WGS) entry which is preliminary data.</text>
</comment>
<feature type="compositionally biased region" description="Acidic residues" evidence="1">
    <location>
        <begin position="54"/>
        <end position="63"/>
    </location>
</feature>
<feature type="compositionally biased region" description="Basic and acidic residues" evidence="1">
    <location>
        <begin position="32"/>
        <end position="41"/>
    </location>
</feature>
<accession>A0A853AP11</accession>
<reference evidence="2 3" key="1">
    <citation type="submission" date="2020-07" db="EMBL/GenBank/DDBJ databases">
        <title>Sequencing the genomes of 1000 actinobacteria strains.</title>
        <authorList>
            <person name="Klenk H.-P."/>
        </authorList>
    </citation>
    <scope>NUCLEOTIDE SEQUENCE [LARGE SCALE GENOMIC DNA]</scope>
    <source>
        <strain evidence="2 3">DSM 44065</strain>
    </source>
</reference>
<proteinExistence type="predicted"/>
<dbReference type="RefSeq" id="WP_179717197.1">
    <property type="nucleotide sequence ID" value="NZ_BAABFH010000001.1"/>
</dbReference>